<dbReference type="PROSITE" id="PS00678">
    <property type="entry name" value="WD_REPEATS_1"/>
    <property type="match status" value="3"/>
</dbReference>
<dbReference type="InterPro" id="IPR027417">
    <property type="entry name" value="P-loop_NTPase"/>
</dbReference>
<dbReference type="InterPro" id="IPR020472">
    <property type="entry name" value="WD40_PAC1"/>
</dbReference>
<dbReference type="Pfam" id="PF25469">
    <property type="entry name" value="WHD_NWD1"/>
    <property type="match status" value="1"/>
</dbReference>
<proteinExistence type="predicted"/>
<comment type="caution">
    <text evidence="3">The sequence shown here is derived from an EMBL/GenBank/DDBJ whole genome shotgun (WGS) entry which is preliminary data.</text>
</comment>
<dbReference type="SUPFAM" id="SSF50998">
    <property type="entry name" value="Quinoprotein alcohol dehydrogenase-like"/>
    <property type="match status" value="1"/>
</dbReference>
<dbReference type="InterPro" id="IPR019775">
    <property type="entry name" value="WD40_repeat_CS"/>
</dbReference>
<reference evidence="3" key="1">
    <citation type="journal article" date="2021" name="Mol. Ecol. Resour.">
        <title>Apolygus lucorum genome provides insights into omnivorousness and mesophyll feeding.</title>
        <authorList>
            <person name="Liu Y."/>
            <person name="Liu H."/>
            <person name="Wang H."/>
            <person name="Huang T."/>
            <person name="Liu B."/>
            <person name="Yang B."/>
            <person name="Yin L."/>
            <person name="Li B."/>
            <person name="Zhang Y."/>
            <person name="Zhang S."/>
            <person name="Jiang F."/>
            <person name="Zhang X."/>
            <person name="Ren Y."/>
            <person name="Wang B."/>
            <person name="Wang S."/>
            <person name="Lu Y."/>
            <person name="Wu K."/>
            <person name="Fan W."/>
            <person name="Wang G."/>
        </authorList>
    </citation>
    <scope>NUCLEOTIDE SEQUENCE</scope>
    <source>
        <strain evidence="3">12Hb</strain>
    </source>
</reference>
<feature type="region of interest" description="Disordered" evidence="1">
    <location>
        <begin position="1419"/>
        <end position="1503"/>
    </location>
</feature>
<dbReference type="Gene3D" id="3.40.50.300">
    <property type="entry name" value="P-loop containing nucleotide triphosphate hydrolases"/>
    <property type="match status" value="1"/>
</dbReference>
<dbReference type="PANTHER" id="PTHR19871">
    <property type="entry name" value="BETA TRANSDUCIN-RELATED PROTEIN"/>
    <property type="match status" value="1"/>
</dbReference>
<feature type="domain" description="AAA+ ATPase" evidence="2">
    <location>
        <begin position="241"/>
        <end position="402"/>
    </location>
</feature>
<dbReference type="InterPro" id="IPR057588">
    <property type="entry name" value="NWD1/2-like_WH"/>
</dbReference>
<accession>A0A6A4JZQ7</accession>
<dbReference type="Proteomes" id="UP000466442">
    <property type="component" value="Linkage Group LG9"/>
</dbReference>
<dbReference type="PROSITE" id="PS50082">
    <property type="entry name" value="WD_REPEATS_2"/>
    <property type="match status" value="9"/>
</dbReference>
<sequence>MCLVGEESTPSPLPAEVSEEAHVRLIGRAKELGLDAEVVESCYRPVANHGYRLHRTSDSVAERALEVLKSAAADLLTQGVQTHPQLTRSAVEHQFHSAADIDSDHIVGVIRTFSDGEPAQDDGSVSRLKASLSDRLPSTNLLTFSVARRDGTIDPDLSEHDTYLTEFQETVHEKLQQMINKNIEEKPEINARNKQIQEVFKEALIHLAMCKQLLDQTDSDTEITRSTVAHVKSLMVGAQNRHGPVILLGAHGSGKTSILTTIYKECADWFGPDVLRVLRFSGLTPRSSYNLELVRIICEQLLLLFQPTGPCVPKDASFDPLYVNNWFQRLVRKFDEEAPSKTLVILIDDLHRLNPLDSDIVAALSWLPINLPKNVHIVVTTVLSPDVLKLTPVQRERFRTNECLYELPSVTVDLEKRVEEELEALEVEFGTDAITRLGAFLTATEFGLSEVELLELLMPTNNESGINLLKNGEYNFATFCTVRRKIRSLIIEKFMSGRVLICWKYELINQVARKKYLQGQDNTRSIHAEIANLFFSEFNQEEQEEESDESADEDKQTPFQSHLHISDVTYSLRHVEESWIHLLKAGDSSKLKQLTFCNFDFLLAAVRTISVSYLRSILEHVRCYLLDRDIELVYYTVRKSSDVLTRDTLQLGAQVICWLRPVADTSGQLMSRMIMSAMAWCDGFTDPLLVPLNSWLQPPLPLQIKSVVCPSGVRLIEPTPSAQHVVIVPPSGDPQIWHVMSNSLVHTFKGHSGQVLCIAITKQSQYLITGSEDTSIIVWDLKTFEQKLRICEHIAPVLSVTQALNNTLIVSGGEDSRIIVSSLATGEVVVKIDHHRGPVTAVNVTTQGDILISGSSDKSVCLWELETFTLLNTITVVSPVSMLSITDDSVFLLVACEDNQLYLHTLATGTEIHTLRGHKAKVKSITLAGDNQRAVAGGSDGRVYVFDMHSGCLVRTISTSHNAEVTGVKVTSNDDFLITAGGNRITFWSFRKEDGVGVEETSVPQLTGKQLNQAQRPHTAPITCCDISRDGITAVTGSMDNLVNVWQLNTHELHSTMEGHNGSVTCVAISPNGIFAISGSEDHTARVWGLTLGMVVSVFKGHQATVTAVGVLADSRRVVSADRQNVFVVWLADNATLLHSALGPTAHVFISHDMRCVVSGDGDNIVKIWPLTSHRDEERYQVNHSEEITCFVITTDSLHVITGSRDMSLKVWQVAGGKLTQVLVGHTDQVTCVAIAITNKKIVVSGSRDANLIVWDMETGEDKHLLQGHIGYVTCVKLAGDGTIAVSGSEDKRIIVWDTIKGVPLTSIQLHQPILSFVMSTDATRMAVYLLESKHLPIICLHNTPATYVKMPVYVAPAKEVDDLRPNAPKRPLRRLLKKEVSLDTYTWQRKYGHLTSSIVKSTVDERFRRRFSVSASMEEISKIPHKDPSMGSQQGLGPEQAALAQSQHFDQLEALWNKRSPPRSRRMLQSLSKQNSRSSRRDSSDNDDQPSPLEEVVDFNGD</sequence>
<dbReference type="CDD" id="cd00200">
    <property type="entry name" value="WD40"/>
    <property type="match status" value="2"/>
</dbReference>
<dbReference type="InterPro" id="IPR001680">
    <property type="entry name" value="WD40_rpt"/>
</dbReference>
<dbReference type="SUPFAM" id="SSF50978">
    <property type="entry name" value="WD40 repeat-like"/>
    <property type="match status" value="1"/>
</dbReference>
<dbReference type="SMART" id="SM00382">
    <property type="entry name" value="AAA"/>
    <property type="match status" value="1"/>
</dbReference>
<dbReference type="EMBL" id="WIXP02000009">
    <property type="protein sequence ID" value="KAF6205405.1"/>
    <property type="molecule type" value="Genomic_DNA"/>
</dbReference>
<dbReference type="InterPro" id="IPR036322">
    <property type="entry name" value="WD40_repeat_dom_sf"/>
</dbReference>
<keyword evidence="4" id="KW-1185">Reference proteome</keyword>
<dbReference type="SUPFAM" id="SSF63829">
    <property type="entry name" value="Calcium-dependent phosphotriesterase"/>
    <property type="match status" value="1"/>
</dbReference>
<name>A0A6A4JZQ7_APOLU</name>
<dbReference type="InterPro" id="IPR015943">
    <property type="entry name" value="WD40/YVTN_repeat-like_dom_sf"/>
</dbReference>
<evidence type="ECO:0000313" key="4">
    <source>
        <dbReference type="Proteomes" id="UP000466442"/>
    </source>
</evidence>
<dbReference type="PRINTS" id="PR00320">
    <property type="entry name" value="GPROTEINBRPT"/>
</dbReference>
<dbReference type="InterPro" id="IPR003593">
    <property type="entry name" value="AAA+_ATPase"/>
</dbReference>
<evidence type="ECO:0000259" key="2">
    <source>
        <dbReference type="SMART" id="SM00382"/>
    </source>
</evidence>
<dbReference type="PROSITE" id="PS50294">
    <property type="entry name" value="WD_REPEATS_REGION"/>
    <property type="match status" value="8"/>
</dbReference>
<dbReference type="InterPro" id="IPR011047">
    <property type="entry name" value="Quinoprotein_ADH-like_sf"/>
</dbReference>
<evidence type="ECO:0000256" key="1">
    <source>
        <dbReference type="SAM" id="MobiDB-lite"/>
    </source>
</evidence>
<dbReference type="SMART" id="SM00320">
    <property type="entry name" value="WD40"/>
    <property type="match status" value="13"/>
</dbReference>
<dbReference type="OrthoDB" id="9990676at2759"/>
<protein>
    <recommendedName>
        <fullName evidence="2">AAA+ ATPase domain-containing protein</fullName>
    </recommendedName>
</protein>
<evidence type="ECO:0000313" key="3">
    <source>
        <dbReference type="EMBL" id="KAF6205405.1"/>
    </source>
</evidence>
<feature type="compositionally biased region" description="Basic and acidic residues" evidence="1">
    <location>
        <begin position="1420"/>
        <end position="1429"/>
    </location>
</feature>
<dbReference type="InterPro" id="IPR052752">
    <property type="entry name" value="NACHT-WD_repeat"/>
</dbReference>
<organism evidence="3 4">
    <name type="scientific">Apolygus lucorum</name>
    <name type="common">Small green plant bug</name>
    <name type="synonym">Lygocoris lucorum</name>
    <dbReference type="NCBI Taxonomy" id="248454"/>
    <lineage>
        <taxon>Eukaryota</taxon>
        <taxon>Metazoa</taxon>
        <taxon>Ecdysozoa</taxon>
        <taxon>Arthropoda</taxon>
        <taxon>Hexapoda</taxon>
        <taxon>Insecta</taxon>
        <taxon>Pterygota</taxon>
        <taxon>Neoptera</taxon>
        <taxon>Paraneoptera</taxon>
        <taxon>Hemiptera</taxon>
        <taxon>Heteroptera</taxon>
        <taxon>Panheteroptera</taxon>
        <taxon>Cimicomorpha</taxon>
        <taxon>Miridae</taxon>
        <taxon>Mirini</taxon>
        <taxon>Apolygus</taxon>
    </lineage>
</organism>
<dbReference type="Pfam" id="PF00400">
    <property type="entry name" value="WD40"/>
    <property type="match status" value="8"/>
</dbReference>
<dbReference type="Gene3D" id="2.130.10.10">
    <property type="entry name" value="YVTN repeat-like/Quinoprotein amine dehydrogenase"/>
    <property type="match status" value="4"/>
</dbReference>
<gene>
    <name evidence="3" type="ORF">GE061_019577</name>
</gene>
<dbReference type="SUPFAM" id="SSF52540">
    <property type="entry name" value="P-loop containing nucleoside triphosphate hydrolases"/>
    <property type="match status" value="1"/>
</dbReference>
<dbReference type="PANTHER" id="PTHR19871:SF28">
    <property type="entry name" value="AAA+ ATPASE DOMAIN-CONTAINING PROTEIN"/>
    <property type="match status" value="1"/>
</dbReference>